<keyword evidence="7" id="KW-1185">Reference proteome</keyword>
<feature type="compositionally biased region" description="Pro residues" evidence="3">
    <location>
        <begin position="824"/>
        <end position="836"/>
    </location>
</feature>
<feature type="region of interest" description="Disordered" evidence="3">
    <location>
        <begin position="548"/>
        <end position="640"/>
    </location>
</feature>
<evidence type="ECO:0000256" key="4">
    <source>
        <dbReference type="SAM" id="SignalP"/>
    </source>
</evidence>
<evidence type="ECO:0000256" key="3">
    <source>
        <dbReference type="SAM" id="MobiDB-lite"/>
    </source>
</evidence>
<feature type="region of interest" description="Disordered" evidence="3">
    <location>
        <begin position="794"/>
        <end position="845"/>
    </location>
</feature>
<feature type="compositionally biased region" description="Polar residues" evidence="3">
    <location>
        <begin position="794"/>
        <end position="807"/>
    </location>
</feature>
<feature type="chain" id="PRO_5043039709" description="SH3 domain-containing protein" evidence="4">
    <location>
        <begin position="17"/>
        <end position="845"/>
    </location>
</feature>
<feature type="compositionally biased region" description="Low complexity" evidence="3">
    <location>
        <begin position="808"/>
        <end position="823"/>
    </location>
</feature>
<evidence type="ECO:0000256" key="2">
    <source>
        <dbReference type="PROSITE-ProRule" id="PRU00192"/>
    </source>
</evidence>
<dbReference type="SMART" id="SM00326">
    <property type="entry name" value="SH3"/>
    <property type="match status" value="1"/>
</dbReference>
<evidence type="ECO:0000256" key="1">
    <source>
        <dbReference type="ARBA" id="ARBA00022443"/>
    </source>
</evidence>
<keyword evidence="1 2" id="KW-0728">SH3 domain</keyword>
<dbReference type="Gene3D" id="2.30.30.40">
    <property type="entry name" value="SH3 Domains"/>
    <property type="match status" value="1"/>
</dbReference>
<dbReference type="Pfam" id="PF07653">
    <property type="entry name" value="SH3_2"/>
    <property type="match status" value="1"/>
</dbReference>
<gene>
    <name evidence="6" type="ORF">V1264_016080</name>
</gene>
<reference evidence="6 7" key="1">
    <citation type="submission" date="2024-02" db="EMBL/GenBank/DDBJ databases">
        <title>Chromosome-scale genome assembly of the rough periwinkle Littorina saxatilis.</title>
        <authorList>
            <person name="De Jode A."/>
            <person name="Faria R."/>
            <person name="Formenti G."/>
            <person name="Sims Y."/>
            <person name="Smith T.P."/>
            <person name="Tracey A."/>
            <person name="Wood J.M.D."/>
            <person name="Zagrodzka Z.B."/>
            <person name="Johannesson K."/>
            <person name="Butlin R.K."/>
            <person name="Leder E.H."/>
        </authorList>
    </citation>
    <scope>NUCLEOTIDE SEQUENCE [LARGE SCALE GENOMIC DNA]</scope>
    <source>
        <strain evidence="6">Snail1</strain>
        <tissue evidence="6">Muscle</tissue>
    </source>
</reference>
<dbReference type="Proteomes" id="UP001374579">
    <property type="component" value="Unassembled WGS sequence"/>
</dbReference>
<dbReference type="EMBL" id="JBAMIC010000004">
    <property type="protein sequence ID" value="KAK7108326.1"/>
    <property type="molecule type" value="Genomic_DNA"/>
</dbReference>
<accession>A0AAN9BL64</accession>
<feature type="region of interest" description="Disordered" evidence="3">
    <location>
        <begin position="659"/>
        <end position="731"/>
    </location>
</feature>
<organism evidence="6 7">
    <name type="scientific">Littorina saxatilis</name>
    <dbReference type="NCBI Taxonomy" id="31220"/>
    <lineage>
        <taxon>Eukaryota</taxon>
        <taxon>Metazoa</taxon>
        <taxon>Spiralia</taxon>
        <taxon>Lophotrochozoa</taxon>
        <taxon>Mollusca</taxon>
        <taxon>Gastropoda</taxon>
        <taxon>Caenogastropoda</taxon>
        <taxon>Littorinimorpha</taxon>
        <taxon>Littorinoidea</taxon>
        <taxon>Littorinidae</taxon>
        <taxon>Littorina</taxon>
    </lineage>
</organism>
<dbReference type="InterPro" id="IPR036028">
    <property type="entry name" value="SH3-like_dom_sf"/>
</dbReference>
<feature type="domain" description="SH3" evidence="5">
    <location>
        <begin position="730"/>
        <end position="794"/>
    </location>
</feature>
<feature type="compositionally biased region" description="Polar residues" evidence="3">
    <location>
        <begin position="254"/>
        <end position="272"/>
    </location>
</feature>
<feature type="signal peptide" evidence="4">
    <location>
        <begin position="1"/>
        <end position="16"/>
    </location>
</feature>
<sequence length="845" mass="87053">MLFALLSSACCHLLFTAWPKTHQPSGTTSTTDHAGATFRSDNFGGGVDYTLGENASWENPSGMGKPVAPPRRTRSKKGSESEASFIQSADWMGQVSGMADFGADFGQAFASNPEATPMKAPPRRSRSKKGSEPESAAGKQASTVPESGQGLFDFGADFADAFPPQVPEGTPFQNSGAAADAFDFGADFTDAFPPHMPDETTATGGSPSAFGLGADFADALPPHVPEGNLQAAEKSTTEFDFGSDFTSAFSLQAPENTNQPFSTDPQNSTATGISFGDDPFKATGSTATTTAEVINGSAGSPDFGTAFSDPFPDLNPALGSGDNIFNSQSTSDQFANVDFSNSFSPPDPTLAVHGTAAFPAQPTPSSGGQDRTTTPQLQAFSEDATDPSSRSQIPTVQSDFAASVSTSQIPSANNNQTSNLAAVFSDSALATMGPGKPEGITPGKTGAGLSAPQQARKATSSGSLFDLDFVGLMLTASPVPFNKSLENVRPLDTGSPVNVGSPVPAKFYMSENSMSASSSSAELTALADMNQPPTAELTDLAPQQENPSQVFAAGGKNPSEPSPNPFATGGENSTKASPNPFASGGENLTEGSPNLFATGGENSSKIFPSPFAADRENPSQPTPNPIAAGAGSMDPFADLFNDHADTTTSVSFALDPLQSATESVGGSSPFLLIGADGGSEPTELPPPLPPKASLEIPPDVPPRTTSLHAPESEQGETTAESDEPGHKTLKKPEIAMVIAPYTASGNGQLSLEAGNLINVRQKSPRGWWEGELQARGQRKKIGWFPANYVKLLGSSSARSTPDPNATLSAGGSQHSGGSRSSTPQPQPTTAAPPLPTPQGKLVYDF</sequence>
<feature type="region of interest" description="Disordered" evidence="3">
    <location>
        <begin position="254"/>
        <end position="277"/>
    </location>
</feature>
<protein>
    <recommendedName>
        <fullName evidence="5">SH3 domain-containing protein</fullName>
    </recommendedName>
</protein>
<comment type="caution">
    <text evidence="6">The sequence shown here is derived from an EMBL/GenBank/DDBJ whole genome shotgun (WGS) entry which is preliminary data.</text>
</comment>
<dbReference type="SUPFAM" id="SSF50044">
    <property type="entry name" value="SH3-domain"/>
    <property type="match status" value="1"/>
</dbReference>
<evidence type="ECO:0000313" key="6">
    <source>
        <dbReference type="EMBL" id="KAK7108326.1"/>
    </source>
</evidence>
<feature type="region of interest" description="Disordered" evidence="3">
    <location>
        <begin position="435"/>
        <end position="455"/>
    </location>
</feature>
<feature type="compositionally biased region" description="Polar residues" evidence="3">
    <location>
        <begin position="363"/>
        <end position="373"/>
    </location>
</feature>
<evidence type="ECO:0000313" key="7">
    <source>
        <dbReference type="Proteomes" id="UP001374579"/>
    </source>
</evidence>
<keyword evidence="4" id="KW-0732">Signal</keyword>
<evidence type="ECO:0000259" key="5">
    <source>
        <dbReference type="PROSITE" id="PS50002"/>
    </source>
</evidence>
<feature type="region of interest" description="Disordered" evidence="3">
    <location>
        <begin position="108"/>
        <end position="150"/>
    </location>
</feature>
<feature type="region of interest" description="Disordered" evidence="3">
    <location>
        <begin position="345"/>
        <end position="373"/>
    </location>
</feature>
<dbReference type="AlphaFoldDB" id="A0AAN9BL64"/>
<dbReference type="PROSITE" id="PS50002">
    <property type="entry name" value="SH3"/>
    <property type="match status" value="1"/>
</dbReference>
<feature type="region of interest" description="Disordered" evidence="3">
    <location>
        <begin position="51"/>
        <end position="84"/>
    </location>
</feature>
<dbReference type="InterPro" id="IPR001452">
    <property type="entry name" value="SH3_domain"/>
</dbReference>
<dbReference type="CDD" id="cd11839">
    <property type="entry name" value="SH3_Intersectin_4"/>
    <property type="match status" value="1"/>
</dbReference>
<proteinExistence type="predicted"/>
<name>A0AAN9BL64_9CAEN</name>